<dbReference type="Proteomes" id="UP000620139">
    <property type="component" value="Unassembled WGS sequence"/>
</dbReference>
<evidence type="ECO:0000256" key="7">
    <source>
        <dbReference type="ARBA" id="ARBA00023049"/>
    </source>
</evidence>
<dbReference type="GO" id="GO:0046872">
    <property type="term" value="F:metal ion binding"/>
    <property type="evidence" value="ECO:0007669"/>
    <property type="project" value="UniProtKB-KW"/>
</dbReference>
<name>A0A931NER9_9BURK</name>
<dbReference type="EMBL" id="JAEDAL010000003">
    <property type="protein sequence ID" value="MBH9552801.1"/>
    <property type="molecule type" value="Genomic_DNA"/>
</dbReference>
<keyword evidence="3" id="KW-0645">Protease</keyword>
<evidence type="ECO:0000256" key="9">
    <source>
        <dbReference type="SAM" id="SignalP"/>
    </source>
</evidence>
<dbReference type="PROSITE" id="PS51257">
    <property type="entry name" value="PROKAR_LIPOPROTEIN"/>
    <property type="match status" value="1"/>
</dbReference>
<keyword evidence="4" id="KW-0479">Metal-binding</keyword>
<evidence type="ECO:0000259" key="10">
    <source>
        <dbReference type="SMART" id="SM01351"/>
    </source>
</evidence>
<evidence type="ECO:0000256" key="8">
    <source>
        <dbReference type="SAM" id="MobiDB-lite"/>
    </source>
</evidence>
<comment type="similarity">
    <text evidence="2">Belongs to the peptidase M35 family.</text>
</comment>
<dbReference type="InterPro" id="IPR024079">
    <property type="entry name" value="MetalloPept_cat_dom_sf"/>
</dbReference>
<feature type="region of interest" description="Disordered" evidence="8">
    <location>
        <begin position="320"/>
        <end position="343"/>
    </location>
</feature>
<evidence type="ECO:0000256" key="5">
    <source>
        <dbReference type="ARBA" id="ARBA00022801"/>
    </source>
</evidence>
<evidence type="ECO:0000313" key="11">
    <source>
        <dbReference type="EMBL" id="MBH9552801.1"/>
    </source>
</evidence>
<organism evidence="11 12">
    <name type="scientific">Inhella gelatinilytica</name>
    <dbReference type="NCBI Taxonomy" id="2795030"/>
    <lineage>
        <taxon>Bacteria</taxon>
        <taxon>Pseudomonadati</taxon>
        <taxon>Pseudomonadota</taxon>
        <taxon>Betaproteobacteria</taxon>
        <taxon>Burkholderiales</taxon>
        <taxon>Sphaerotilaceae</taxon>
        <taxon>Inhella</taxon>
    </lineage>
</organism>
<keyword evidence="9" id="KW-0732">Signal</keyword>
<dbReference type="InterPro" id="IPR029463">
    <property type="entry name" value="Lys_MEP"/>
</dbReference>
<dbReference type="RefSeq" id="WP_198100424.1">
    <property type="nucleotide sequence ID" value="NZ_JAEDAL010000003.1"/>
</dbReference>
<feature type="signal peptide" evidence="9">
    <location>
        <begin position="1"/>
        <end position="19"/>
    </location>
</feature>
<feature type="region of interest" description="Disordered" evidence="8">
    <location>
        <begin position="158"/>
        <end position="179"/>
    </location>
</feature>
<evidence type="ECO:0000256" key="2">
    <source>
        <dbReference type="ARBA" id="ARBA00010279"/>
    </source>
</evidence>
<dbReference type="InterPro" id="IPR050414">
    <property type="entry name" value="Fungal_M35_metalloproteases"/>
</dbReference>
<evidence type="ECO:0000256" key="1">
    <source>
        <dbReference type="ARBA" id="ARBA00001947"/>
    </source>
</evidence>
<dbReference type="AlphaFoldDB" id="A0A931NER9"/>
<feature type="chain" id="PRO_5038141144" evidence="9">
    <location>
        <begin position="20"/>
        <end position="343"/>
    </location>
</feature>
<dbReference type="Gene3D" id="3.40.390.10">
    <property type="entry name" value="Collagenase (Catalytic Domain)"/>
    <property type="match status" value="1"/>
</dbReference>
<reference evidence="11" key="1">
    <citation type="submission" date="2020-12" db="EMBL/GenBank/DDBJ databases">
        <title>The genome sequence of Inhella sp. 4Y17.</title>
        <authorList>
            <person name="Liu Y."/>
        </authorList>
    </citation>
    <scope>NUCLEOTIDE SEQUENCE</scope>
    <source>
        <strain evidence="11">4Y10</strain>
    </source>
</reference>
<keyword evidence="7" id="KW-0482">Metalloprotease</keyword>
<evidence type="ECO:0000256" key="6">
    <source>
        <dbReference type="ARBA" id="ARBA00022833"/>
    </source>
</evidence>
<dbReference type="GO" id="GO:0004222">
    <property type="term" value="F:metalloendopeptidase activity"/>
    <property type="evidence" value="ECO:0007669"/>
    <property type="project" value="InterPro"/>
</dbReference>
<dbReference type="SUPFAM" id="SSF55486">
    <property type="entry name" value="Metalloproteases ('zincins'), catalytic domain"/>
    <property type="match status" value="1"/>
</dbReference>
<proteinExistence type="inferred from homology"/>
<keyword evidence="12" id="KW-1185">Reference proteome</keyword>
<dbReference type="InterPro" id="IPR034115">
    <property type="entry name" value="M35_peptidyl-Lys"/>
</dbReference>
<feature type="domain" description="Lysine-specific metallo-endopeptidase" evidence="10">
    <location>
        <begin position="204"/>
        <end position="337"/>
    </location>
</feature>
<sequence>MKKTLFVLAGTALALSAQAGQSCVDVRLSAASPVVRGDSDVTVNVAVTNTCRHPVQVLNWQLPSDDIEESLFRIEVNGTRPLYLGAHYKRVMPRAVDHRKLAAGESLNFSVELTGLYDMSQNGLYTIRYDAHGHSGSSAEALHSQPIYLKLEERTAQLSATKAPSDPAPSAASTSFTGRCSSTQQSQLGSARTAATNYAVQSTSYLSTLSSGTPRYVTWFGTYSSAGRATALDHFTKTRDAFQNAAITFDCSCKKSGTYAYVYPTQPYKIYLCGAFWNAGMTGTDSKAGTLIHEMLHFNVIAGTDDWAYGQSAAKSLAQSDPAKALDNSDNHEYFAENTPAQN</sequence>
<dbReference type="GO" id="GO:0006508">
    <property type="term" value="P:proteolysis"/>
    <property type="evidence" value="ECO:0007669"/>
    <property type="project" value="UniProtKB-KW"/>
</dbReference>
<keyword evidence="5" id="KW-0378">Hydrolase</keyword>
<evidence type="ECO:0000256" key="3">
    <source>
        <dbReference type="ARBA" id="ARBA00022670"/>
    </source>
</evidence>
<dbReference type="SMART" id="SM01351">
    <property type="entry name" value="Aspzincin_M35"/>
    <property type="match status" value="1"/>
</dbReference>
<dbReference type="CDD" id="cd11306">
    <property type="entry name" value="M35_peptidyl-Lys"/>
    <property type="match status" value="1"/>
</dbReference>
<protein>
    <submittedName>
        <fullName evidence="11">Peptidase M35</fullName>
    </submittedName>
</protein>
<comment type="caution">
    <text evidence="11">The sequence shown here is derived from an EMBL/GenBank/DDBJ whole genome shotgun (WGS) entry which is preliminary data.</text>
</comment>
<dbReference type="Pfam" id="PF14521">
    <property type="entry name" value="Aspzincin_M35"/>
    <property type="match status" value="1"/>
</dbReference>
<keyword evidence="6" id="KW-0862">Zinc</keyword>
<evidence type="ECO:0000256" key="4">
    <source>
        <dbReference type="ARBA" id="ARBA00022723"/>
    </source>
</evidence>
<gene>
    <name evidence="11" type="ORF">I7X43_08035</name>
</gene>
<comment type="cofactor">
    <cofactor evidence="1">
        <name>Zn(2+)</name>
        <dbReference type="ChEBI" id="CHEBI:29105"/>
    </cofactor>
</comment>
<accession>A0A931NER9</accession>
<dbReference type="Gene3D" id="2.60.40.2970">
    <property type="match status" value="1"/>
</dbReference>
<dbReference type="PANTHER" id="PTHR37016:SF3">
    <property type="entry name" value="NEUTRAL PROTEASE 2-RELATED"/>
    <property type="match status" value="1"/>
</dbReference>
<evidence type="ECO:0000313" key="12">
    <source>
        <dbReference type="Proteomes" id="UP000620139"/>
    </source>
</evidence>
<feature type="compositionally biased region" description="Low complexity" evidence="8">
    <location>
        <begin position="159"/>
        <end position="177"/>
    </location>
</feature>
<dbReference type="PANTHER" id="PTHR37016">
    <property type="match status" value="1"/>
</dbReference>